<dbReference type="EMBL" id="PEVC01000009">
    <property type="protein sequence ID" value="PIV01864.1"/>
    <property type="molecule type" value="Genomic_DNA"/>
</dbReference>
<feature type="transmembrane region" description="Helical" evidence="1">
    <location>
        <begin position="30"/>
        <end position="51"/>
    </location>
</feature>
<organism evidence="2 3">
    <name type="scientific">Candidatus Shapirobacteria bacterium CG03_land_8_20_14_0_80_39_12</name>
    <dbReference type="NCBI Taxonomy" id="1974879"/>
    <lineage>
        <taxon>Bacteria</taxon>
        <taxon>Candidatus Shapironibacteriota</taxon>
    </lineage>
</organism>
<name>A0A2M7BFK8_9BACT</name>
<keyword evidence="1" id="KW-0472">Membrane</keyword>
<proteinExistence type="predicted"/>
<dbReference type="AlphaFoldDB" id="A0A2M7BFK8"/>
<comment type="caution">
    <text evidence="2">The sequence shown here is derived from an EMBL/GenBank/DDBJ whole genome shotgun (WGS) entry which is preliminary data.</text>
</comment>
<protein>
    <recommendedName>
        <fullName evidence="4">HMA domain-containing protein</fullName>
    </recommendedName>
</protein>
<evidence type="ECO:0008006" key="4">
    <source>
        <dbReference type="Google" id="ProtNLM"/>
    </source>
</evidence>
<evidence type="ECO:0000313" key="2">
    <source>
        <dbReference type="EMBL" id="PIV01864.1"/>
    </source>
</evidence>
<sequence>MLNNVKETKNCCQPRGEKLKGLLPGVLYGLLPHSFCIAFVIFSVIGATAATTVFKKFLLIPNFFEILVGVSFFFATLSAIIYFRRKNQLSVKGVKGNLGYLGILFGTTIAVNLLFFFVIFPAVANLKPASKVVLGNTGNAGNLKELTVKVQIPCSGHAPLIIDELKKNPGVGEIKFQLPSQFVVSYDSSKTNPEEILSAEIFKSFPVVLN</sequence>
<keyword evidence="1" id="KW-0812">Transmembrane</keyword>
<feature type="transmembrane region" description="Helical" evidence="1">
    <location>
        <begin position="63"/>
        <end position="83"/>
    </location>
</feature>
<gene>
    <name evidence="2" type="ORF">COS54_00345</name>
</gene>
<dbReference type="Proteomes" id="UP000229631">
    <property type="component" value="Unassembled WGS sequence"/>
</dbReference>
<accession>A0A2M7BFK8</accession>
<keyword evidence="1" id="KW-1133">Transmembrane helix</keyword>
<feature type="transmembrane region" description="Helical" evidence="1">
    <location>
        <begin position="103"/>
        <end position="124"/>
    </location>
</feature>
<evidence type="ECO:0000256" key="1">
    <source>
        <dbReference type="SAM" id="Phobius"/>
    </source>
</evidence>
<reference evidence="3" key="1">
    <citation type="submission" date="2017-09" db="EMBL/GenBank/DDBJ databases">
        <title>Depth-based differentiation of microbial function through sediment-hosted aquifers and enrichment of novel symbionts in the deep terrestrial subsurface.</title>
        <authorList>
            <person name="Probst A.J."/>
            <person name="Ladd B."/>
            <person name="Jarett J.K."/>
            <person name="Geller-Mcgrath D.E."/>
            <person name="Sieber C.M.K."/>
            <person name="Emerson J.B."/>
            <person name="Anantharaman K."/>
            <person name="Thomas B.C."/>
            <person name="Malmstrom R."/>
            <person name="Stieglmeier M."/>
            <person name="Klingl A."/>
            <person name="Woyke T."/>
            <person name="Ryan C.M."/>
            <person name="Banfield J.F."/>
        </authorList>
    </citation>
    <scope>NUCLEOTIDE SEQUENCE [LARGE SCALE GENOMIC DNA]</scope>
</reference>
<evidence type="ECO:0000313" key="3">
    <source>
        <dbReference type="Proteomes" id="UP000229631"/>
    </source>
</evidence>